<dbReference type="AlphaFoldDB" id="A0AAV2ACD6"/>
<protein>
    <submittedName>
        <fullName evidence="1">Uncharacterized protein</fullName>
    </submittedName>
</protein>
<dbReference type="Proteomes" id="UP001497382">
    <property type="component" value="Unassembled WGS sequence"/>
</dbReference>
<keyword evidence="2" id="KW-1185">Reference proteome</keyword>
<evidence type="ECO:0000313" key="1">
    <source>
        <dbReference type="EMBL" id="CAL1281623.1"/>
    </source>
</evidence>
<evidence type="ECO:0000313" key="2">
    <source>
        <dbReference type="Proteomes" id="UP001497382"/>
    </source>
</evidence>
<accession>A0AAV2ACD6</accession>
<proteinExistence type="predicted"/>
<reference evidence="1 2" key="1">
    <citation type="submission" date="2024-04" db="EMBL/GenBank/DDBJ databases">
        <authorList>
            <person name="Rising A."/>
            <person name="Reimegard J."/>
            <person name="Sonavane S."/>
            <person name="Akerstrom W."/>
            <person name="Nylinder S."/>
            <person name="Hedman E."/>
            <person name="Kallberg Y."/>
        </authorList>
    </citation>
    <scope>NUCLEOTIDE SEQUENCE [LARGE SCALE GENOMIC DNA]</scope>
</reference>
<sequence>VKARFSHKATKPKLGAQNFQSYYAQNEPWSFFNIFIFVLNSNGQPVRISAMSFLMRSQRPYMFKEKSFIQPLSIYIRTPPTLNSLGAPKTFCVLVPD</sequence>
<comment type="caution">
    <text evidence="1">The sequence shown here is derived from an EMBL/GenBank/DDBJ whole genome shotgun (WGS) entry which is preliminary data.</text>
</comment>
<name>A0AAV2ACD6_9ARAC</name>
<feature type="non-terminal residue" evidence="1">
    <location>
        <position position="1"/>
    </location>
</feature>
<organism evidence="1 2">
    <name type="scientific">Larinioides sclopetarius</name>
    <dbReference type="NCBI Taxonomy" id="280406"/>
    <lineage>
        <taxon>Eukaryota</taxon>
        <taxon>Metazoa</taxon>
        <taxon>Ecdysozoa</taxon>
        <taxon>Arthropoda</taxon>
        <taxon>Chelicerata</taxon>
        <taxon>Arachnida</taxon>
        <taxon>Araneae</taxon>
        <taxon>Araneomorphae</taxon>
        <taxon>Entelegynae</taxon>
        <taxon>Araneoidea</taxon>
        <taxon>Araneidae</taxon>
        <taxon>Larinioides</taxon>
    </lineage>
</organism>
<gene>
    <name evidence="1" type="ORF">LARSCL_LOCUS11676</name>
</gene>
<dbReference type="EMBL" id="CAXIEN010000147">
    <property type="protein sequence ID" value="CAL1281623.1"/>
    <property type="molecule type" value="Genomic_DNA"/>
</dbReference>